<accession>A0A5B8YMQ3</accession>
<sequence length="179" mass="20164">MKKFLLLLLLVGITAGQAQVIQLDEARIDARAVKITSNGDEIKYLVTEEYSGQFQKNPIRFMKENFDIHQFIAQLEGENYDNYLVEFRNRKGALKANFDSKGTLVSTAQRFKNVPLPLQVSRQLLSDHSGWSMVKNSYVATGTGDVLDKEHYKITLKNGKSTQNIKIVPDRSALGLVSN</sequence>
<dbReference type="RefSeq" id="WP_146831445.1">
    <property type="nucleotide sequence ID" value="NZ_CP042476.1"/>
</dbReference>
<gene>
    <name evidence="2" type="ORF">FK178_04585</name>
</gene>
<evidence type="ECO:0000313" key="2">
    <source>
        <dbReference type="EMBL" id="QED37029.1"/>
    </source>
</evidence>
<feature type="signal peptide" evidence="1">
    <location>
        <begin position="1"/>
        <end position="18"/>
    </location>
</feature>
<reference evidence="2 3" key="1">
    <citation type="submission" date="2019-08" db="EMBL/GenBank/DDBJ databases">
        <title>Antarcticibacterium arcticum sp. nov., a bacterium isolated from marine sediment of the Canadian Beaufort Sea.</title>
        <authorList>
            <person name="Lee Y.M."/>
            <person name="Baek K."/>
            <person name="Lee D.-H."/>
            <person name="Shin S.C."/>
            <person name="Jin Y.K."/>
            <person name="Park Y."/>
        </authorList>
    </citation>
    <scope>NUCLEOTIDE SEQUENCE [LARGE SCALE GENOMIC DNA]</scope>
    <source>
        <strain evidence="2 3">PAMC 28998</strain>
    </source>
</reference>
<dbReference type="KEGG" id="anp:FK178_04585"/>
<dbReference type="OrthoDB" id="668160at2"/>
<organism evidence="2 3">
    <name type="scientific">Antarcticibacterium arcticum</name>
    <dbReference type="NCBI Taxonomy" id="2585771"/>
    <lineage>
        <taxon>Bacteria</taxon>
        <taxon>Pseudomonadati</taxon>
        <taxon>Bacteroidota</taxon>
        <taxon>Flavobacteriia</taxon>
        <taxon>Flavobacteriales</taxon>
        <taxon>Flavobacteriaceae</taxon>
        <taxon>Antarcticibacterium</taxon>
    </lineage>
</organism>
<evidence type="ECO:0000313" key="3">
    <source>
        <dbReference type="Proteomes" id="UP000321954"/>
    </source>
</evidence>
<keyword evidence="3" id="KW-1185">Reference proteome</keyword>
<keyword evidence="1" id="KW-0732">Signal</keyword>
<name>A0A5B8YMQ3_9FLAO</name>
<proteinExistence type="predicted"/>
<dbReference type="SUPFAM" id="SSF160574">
    <property type="entry name" value="BT0923-like"/>
    <property type="match status" value="1"/>
</dbReference>
<dbReference type="EMBL" id="CP042476">
    <property type="protein sequence ID" value="QED37029.1"/>
    <property type="molecule type" value="Genomic_DNA"/>
</dbReference>
<feature type="chain" id="PRO_5023052687" evidence="1">
    <location>
        <begin position="19"/>
        <end position="179"/>
    </location>
</feature>
<evidence type="ECO:0000256" key="1">
    <source>
        <dbReference type="SAM" id="SignalP"/>
    </source>
</evidence>
<dbReference type="Proteomes" id="UP000321954">
    <property type="component" value="Chromosome"/>
</dbReference>
<protein>
    <submittedName>
        <fullName evidence="2">Uncharacterized protein</fullName>
    </submittedName>
</protein>
<dbReference type="AlphaFoldDB" id="A0A5B8YMQ3"/>